<proteinExistence type="predicted"/>
<keyword evidence="1" id="KW-1133">Transmembrane helix</keyword>
<organism evidence="2">
    <name type="scientific">uncultured Muribaculaceae bacterium</name>
    <dbReference type="NCBI Taxonomy" id="2301481"/>
    <lineage>
        <taxon>Bacteria</taxon>
        <taxon>Pseudomonadati</taxon>
        <taxon>Bacteroidota</taxon>
        <taxon>Bacteroidia</taxon>
        <taxon>Bacteroidales</taxon>
        <taxon>Muribaculaceae</taxon>
        <taxon>environmental samples</taxon>
    </lineage>
</organism>
<gene>
    <name evidence="2" type="ORF">Muribac1_0340</name>
</gene>
<accession>A0A6G8F3B9</accession>
<keyword evidence="1" id="KW-0812">Transmembrane</keyword>
<dbReference type="EMBL" id="MT002444">
    <property type="protein sequence ID" value="QIM10825.1"/>
    <property type="molecule type" value="Genomic_DNA"/>
</dbReference>
<keyword evidence="1" id="KW-0472">Membrane</keyword>
<name>A0A6G8F3B9_9BACT</name>
<reference evidence="2" key="1">
    <citation type="journal article" date="2020" name="J. ISSAAS">
        <title>Lactobacilli and other gastrointestinal microbiota of Peromyscus leucopus, reservoir host for agents of Lyme disease and other zoonoses in North America.</title>
        <authorList>
            <person name="Milovic A."/>
            <person name="Bassam K."/>
            <person name="Shao H."/>
            <person name="Chatzistamou I."/>
            <person name="Tufts D.M."/>
            <person name="Diuk-Wasser M."/>
            <person name="Barbour A.G."/>
        </authorList>
    </citation>
    <scope>NUCLEOTIDE SEQUENCE</scope>
    <source>
        <strain evidence="2">LL71</strain>
    </source>
</reference>
<evidence type="ECO:0000313" key="2">
    <source>
        <dbReference type="EMBL" id="QIM10825.1"/>
    </source>
</evidence>
<dbReference type="Gene3D" id="2.50.20.10">
    <property type="entry name" value="Lipoprotein localisation LolA/LolB/LppX"/>
    <property type="match status" value="1"/>
</dbReference>
<feature type="transmembrane region" description="Helical" evidence="1">
    <location>
        <begin position="43"/>
        <end position="61"/>
    </location>
</feature>
<sequence length="252" mass="28401">MDIPNKTKENQEFDDIINLLTPKHQRECEFNFAIPQKRFTKKIWAISSVAALFIIVITIAIKSVTPVSAAEVISSAITTLADAESIKVNFEWRGIKTSAEEIYTPDPSGNMINGTLYLLRKNGIVNARIDWHDAEKNSIIFNGKDYIHLVSNHMVNKHSSSFGNELMSLFSHNTLQNELKEKSIQSTDGNIINMKIHKNEITLCGEFQKDNKRLTKASVTAKLPVGQDITMIETKSIETNISIPESIFSEYE</sequence>
<protein>
    <submittedName>
        <fullName evidence="2">Uncharacterized protein</fullName>
    </submittedName>
</protein>
<dbReference type="AlphaFoldDB" id="A0A6G8F3B9"/>
<evidence type="ECO:0000256" key="1">
    <source>
        <dbReference type="SAM" id="Phobius"/>
    </source>
</evidence>